<dbReference type="NCBIfam" id="NF038281">
    <property type="entry name" value="IS200_TnpB"/>
    <property type="match status" value="1"/>
</dbReference>
<feature type="domain" description="Cas12f1-like TNB" evidence="9">
    <location>
        <begin position="292"/>
        <end position="360"/>
    </location>
</feature>
<dbReference type="AlphaFoldDB" id="A0A6I2QZY3"/>
<evidence type="ECO:0000256" key="3">
    <source>
        <dbReference type="ARBA" id="ARBA00022578"/>
    </source>
</evidence>
<evidence type="ECO:0000313" key="11">
    <source>
        <dbReference type="EMBL" id="MSB19918.1"/>
    </source>
</evidence>
<keyword evidence="5" id="KW-0862">Zinc</keyword>
<dbReference type="GO" id="GO:0032196">
    <property type="term" value="P:transposition"/>
    <property type="evidence" value="ECO:0007669"/>
    <property type="project" value="UniProtKB-KW"/>
</dbReference>
<evidence type="ECO:0000313" key="12">
    <source>
        <dbReference type="Proteomes" id="UP000434475"/>
    </source>
</evidence>
<keyword evidence="7" id="KW-0233">DNA recombination</keyword>
<dbReference type="EMBL" id="WKPR01000009">
    <property type="protein sequence ID" value="MSB19918.1"/>
    <property type="molecule type" value="Genomic_DNA"/>
</dbReference>
<dbReference type="Pfam" id="PF12323">
    <property type="entry name" value="HTH_OrfB_IS605"/>
    <property type="match status" value="1"/>
</dbReference>
<sequence length="380" mass="42768">MEKAYKFRLYPTAKQEELIRKTIGCSRFVYNKTLAARKDAYSAGSSISGYDCVKLLPGLKDIYPWLRKVDSTALQASVLHMDQAYKNFFAGRKGRRKVGFPKFKAKHHSKASYTSKVVGKNIQATDKAVKLPKLGWVKARVSTPVQGRILNATVSMSRSGKFFVNLCCTEVDIPQLLSTGAAVGLDVGIKDLVITSDGQKYDNPKHLQKAEKKLATLQRRLSRKPKGSRNRKKARLRLAHQHEYIANCRQDYLHKLTTQMVRDYDIICVESLNVGGMLKNHKLAKAITDASWGELARQLKYKAAWQHKMLVEVGAFFPSSQLCSSCGHKNPEVKDLSVRDWVCPKCGAHHDRDQNAAQNLLIEGLRLLPHDFQRKSQASA</sequence>
<keyword evidence="4" id="KW-0479">Metal-binding</keyword>
<dbReference type="InterPro" id="IPR051399">
    <property type="entry name" value="RNA-guided_DNA_endo/Transpos"/>
</dbReference>
<dbReference type="PANTHER" id="PTHR30405">
    <property type="entry name" value="TRANSPOSASE"/>
    <property type="match status" value="1"/>
</dbReference>
<name>A0A6I2QZY3_FLAPL</name>
<evidence type="ECO:0000256" key="1">
    <source>
        <dbReference type="ARBA" id="ARBA00008761"/>
    </source>
</evidence>
<dbReference type="Pfam" id="PF07282">
    <property type="entry name" value="Cas12f1-like_TNB"/>
    <property type="match status" value="1"/>
</dbReference>
<dbReference type="GO" id="GO:0003677">
    <property type="term" value="F:DNA binding"/>
    <property type="evidence" value="ECO:0007669"/>
    <property type="project" value="UniProtKB-KW"/>
</dbReference>
<proteinExistence type="inferred from homology"/>
<feature type="domain" description="Transposase putative helix-turn-helix" evidence="10">
    <location>
        <begin position="1"/>
        <end position="44"/>
    </location>
</feature>
<reference evidence="11 12" key="1">
    <citation type="journal article" date="2019" name="Nat. Med.">
        <title>A library of human gut bacterial isolates paired with longitudinal multiomics data enables mechanistic microbiome research.</title>
        <authorList>
            <person name="Poyet M."/>
            <person name="Groussin M."/>
            <person name="Gibbons S.M."/>
            <person name="Avila-Pacheco J."/>
            <person name="Jiang X."/>
            <person name="Kearney S.M."/>
            <person name="Perrotta A.R."/>
            <person name="Berdy B."/>
            <person name="Zhao S."/>
            <person name="Lieberman T.D."/>
            <person name="Swanson P.K."/>
            <person name="Smith M."/>
            <person name="Roesemann S."/>
            <person name="Alexander J.E."/>
            <person name="Rich S.A."/>
            <person name="Livny J."/>
            <person name="Vlamakis H."/>
            <person name="Clish C."/>
            <person name="Bullock K."/>
            <person name="Deik A."/>
            <person name="Scott J."/>
            <person name="Pierce K.A."/>
            <person name="Xavier R.J."/>
            <person name="Alm E.J."/>
        </authorList>
    </citation>
    <scope>NUCLEOTIDE SEQUENCE [LARGE SCALE GENOMIC DNA]</scope>
    <source>
        <strain evidence="11 12">BIOML-A2</strain>
    </source>
</reference>
<dbReference type="NCBIfam" id="NF040570">
    <property type="entry name" value="guided_TnpB"/>
    <property type="match status" value="1"/>
</dbReference>
<evidence type="ECO:0000259" key="10">
    <source>
        <dbReference type="Pfam" id="PF12323"/>
    </source>
</evidence>
<dbReference type="Pfam" id="PF01385">
    <property type="entry name" value="OrfB_IS605"/>
    <property type="match status" value="1"/>
</dbReference>
<organism evidence="11 12">
    <name type="scientific">Flavonifractor plautii</name>
    <name type="common">Fusobacterium plautii</name>
    <dbReference type="NCBI Taxonomy" id="292800"/>
    <lineage>
        <taxon>Bacteria</taxon>
        <taxon>Bacillati</taxon>
        <taxon>Bacillota</taxon>
        <taxon>Clostridia</taxon>
        <taxon>Eubacteriales</taxon>
        <taxon>Oscillospiraceae</taxon>
        <taxon>Flavonifractor</taxon>
    </lineage>
</organism>
<dbReference type="InterPro" id="IPR010095">
    <property type="entry name" value="Cas12f1-like_TNB"/>
</dbReference>
<comment type="caution">
    <text evidence="11">The sequence shown here is derived from an EMBL/GenBank/DDBJ whole genome shotgun (WGS) entry which is preliminary data.</text>
</comment>
<evidence type="ECO:0000259" key="9">
    <source>
        <dbReference type="Pfam" id="PF07282"/>
    </source>
</evidence>
<evidence type="ECO:0000256" key="2">
    <source>
        <dbReference type="ARBA" id="ARBA00011044"/>
    </source>
</evidence>
<comment type="similarity">
    <text evidence="2">In the N-terminal section; belongs to the transposase 2 family.</text>
</comment>
<dbReference type="PANTHER" id="PTHR30405:SF25">
    <property type="entry name" value="RNA-GUIDED DNA ENDONUCLEASE INSQ-RELATED"/>
    <property type="match status" value="1"/>
</dbReference>
<dbReference type="NCBIfam" id="TIGR01766">
    <property type="entry name" value="IS200/IS605 family accessory protein TnpB-like domain"/>
    <property type="match status" value="1"/>
</dbReference>
<dbReference type="InterPro" id="IPR021027">
    <property type="entry name" value="Transposase_put_HTH"/>
</dbReference>
<dbReference type="Proteomes" id="UP000434475">
    <property type="component" value="Unassembled WGS sequence"/>
</dbReference>
<dbReference type="GO" id="GO:0046872">
    <property type="term" value="F:metal ion binding"/>
    <property type="evidence" value="ECO:0007669"/>
    <property type="project" value="UniProtKB-KW"/>
</dbReference>
<feature type="domain" description="Probable transposase IS891/IS1136/IS1341" evidence="8">
    <location>
        <begin position="168"/>
        <end position="280"/>
    </location>
</feature>
<keyword evidence="6" id="KW-0238">DNA-binding</keyword>
<evidence type="ECO:0000259" key="8">
    <source>
        <dbReference type="Pfam" id="PF01385"/>
    </source>
</evidence>
<gene>
    <name evidence="11" type="ORF">GKE97_10355</name>
</gene>
<accession>A0A6I2QZY3</accession>
<dbReference type="InterPro" id="IPR053522">
    <property type="entry name" value="RNA-guided_endonuclease_TnpB"/>
</dbReference>
<evidence type="ECO:0000256" key="6">
    <source>
        <dbReference type="ARBA" id="ARBA00023125"/>
    </source>
</evidence>
<comment type="similarity">
    <text evidence="1">In the C-terminal section; belongs to the transposase 35 family.</text>
</comment>
<evidence type="ECO:0000256" key="4">
    <source>
        <dbReference type="ARBA" id="ARBA00022723"/>
    </source>
</evidence>
<protein>
    <submittedName>
        <fullName evidence="11">IS200/IS605 family element transposase accessory protein TnpB</fullName>
    </submittedName>
</protein>
<evidence type="ECO:0000256" key="5">
    <source>
        <dbReference type="ARBA" id="ARBA00022833"/>
    </source>
</evidence>
<evidence type="ECO:0000256" key="7">
    <source>
        <dbReference type="ARBA" id="ARBA00023172"/>
    </source>
</evidence>
<keyword evidence="3" id="KW-0815">Transposition</keyword>
<dbReference type="RefSeq" id="WP_172697647.1">
    <property type="nucleotide sequence ID" value="NZ_JAQLWY010000020.1"/>
</dbReference>
<dbReference type="GO" id="GO:0006310">
    <property type="term" value="P:DNA recombination"/>
    <property type="evidence" value="ECO:0007669"/>
    <property type="project" value="UniProtKB-KW"/>
</dbReference>
<dbReference type="InterPro" id="IPR001959">
    <property type="entry name" value="Transposase"/>
</dbReference>